<feature type="transmembrane region" description="Helical" evidence="9">
    <location>
        <begin position="63"/>
        <end position="83"/>
    </location>
</feature>
<evidence type="ECO:0000256" key="6">
    <source>
        <dbReference type="ARBA" id="ARBA00023239"/>
    </source>
</evidence>
<dbReference type="GO" id="GO:0035556">
    <property type="term" value="P:intracellular signal transduction"/>
    <property type="evidence" value="ECO:0007669"/>
    <property type="project" value="InterPro"/>
</dbReference>
<dbReference type="GO" id="GO:0000166">
    <property type="term" value="F:nucleotide binding"/>
    <property type="evidence" value="ECO:0007669"/>
    <property type="project" value="UniProtKB-KW"/>
</dbReference>
<dbReference type="GO" id="GO:0007168">
    <property type="term" value="P:receptor guanylyl cyclase signaling pathway"/>
    <property type="evidence" value="ECO:0007669"/>
    <property type="project" value="TreeGrafter"/>
</dbReference>
<keyword evidence="13" id="KW-1185">Reference proteome</keyword>
<dbReference type="PROSITE" id="PS00452">
    <property type="entry name" value="GUANYLATE_CYCLASE_1"/>
    <property type="match status" value="1"/>
</dbReference>
<feature type="transmembrane region" description="Helical" evidence="9">
    <location>
        <begin position="297"/>
        <end position="320"/>
    </location>
</feature>
<accession>A0A6A5BSK4</accession>
<organism evidence="12 13">
    <name type="scientific">Naegleria fowleri</name>
    <name type="common">Brain eating amoeba</name>
    <dbReference type="NCBI Taxonomy" id="5763"/>
    <lineage>
        <taxon>Eukaryota</taxon>
        <taxon>Discoba</taxon>
        <taxon>Heterolobosea</taxon>
        <taxon>Tetramitia</taxon>
        <taxon>Eutetramitia</taxon>
        <taxon>Vahlkampfiidae</taxon>
        <taxon>Naegleria</taxon>
    </lineage>
</organism>
<proteinExistence type="inferred from homology"/>
<protein>
    <recommendedName>
        <fullName evidence="14">Adenylate and Guanylate cyclase catalytic domain containing protein</fullName>
    </recommendedName>
</protein>
<dbReference type="InterPro" id="IPR057352">
    <property type="entry name" value="TPR_TmcB/C"/>
</dbReference>
<gene>
    <name evidence="12" type="ORF">FDP41_002671</name>
</gene>
<feature type="transmembrane region" description="Helical" evidence="9">
    <location>
        <begin position="494"/>
        <end position="511"/>
    </location>
</feature>
<dbReference type="CDD" id="cd00130">
    <property type="entry name" value="PAS"/>
    <property type="match status" value="1"/>
</dbReference>
<feature type="transmembrane region" description="Helical" evidence="9">
    <location>
        <begin position="262"/>
        <end position="285"/>
    </location>
</feature>
<keyword evidence="3" id="KW-0547">Nucleotide-binding</keyword>
<evidence type="ECO:0008006" key="14">
    <source>
        <dbReference type="Google" id="ProtNLM"/>
    </source>
</evidence>
<comment type="similarity">
    <text evidence="7">Belongs to the adenylyl cyclase class-4/guanylyl cyclase family.</text>
</comment>
<dbReference type="InterPro" id="IPR000014">
    <property type="entry name" value="PAS"/>
</dbReference>
<dbReference type="OMA" id="ETITYAY"/>
<dbReference type="RefSeq" id="XP_044562869.1">
    <property type="nucleotide sequence ID" value="XM_044705891.1"/>
</dbReference>
<keyword evidence="2 9" id="KW-0812">Transmembrane</keyword>
<keyword evidence="4 9" id="KW-1133">Transmembrane helix</keyword>
<dbReference type="Gene3D" id="3.30.450.20">
    <property type="entry name" value="PAS domain"/>
    <property type="match status" value="1"/>
</dbReference>
<dbReference type="GeneID" id="68109889"/>
<comment type="caution">
    <text evidence="12">The sequence shown here is derived from an EMBL/GenBank/DDBJ whole genome shotgun (WGS) entry which is preliminary data.</text>
</comment>
<dbReference type="GO" id="GO:0001653">
    <property type="term" value="F:peptide receptor activity"/>
    <property type="evidence" value="ECO:0007669"/>
    <property type="project" value="TreeGrafter"/>
</dbReference>
<evidence type="ECO:0000256" key="5">
    <source>
        <dbReference type="ARBA" id="ARBA00023136"/>
    </source>
</evidence>
<dbReference type="Gene3D" id="3.30.70.1230">
    <property type="entry name" value="Nucleotide cyclase"/>
    <property type="match status" value="1"/>
</dbReference>
<feature type="transmembrane region" description="Helical" evidence="9">
    <location>
        <begin position="760"/>
        <end position="781"/>
    </location>
</feature>
<evidence type="ECO:0000313" key="12">
    <source>
        <dbReference type="EMBL" id="KAF0978156.1"/>
    </source>
</evidence>
<feature type="region of interest" description="Disordered" evidence="8">
    <location>
        <begin position="1689"/>
        <end position="1713"/>
    </location>
</feature>
<feature type="transmembrane region" description="Helical" evidence="9">
    <location>
        <begin position="1245"/>
        <end position="1264"/>
    </location>
</feature>
<sequence>MATTLQGGGGGAGSFVHTDYFTTSTETEETSSDDALASIKIKIKNELLNFLCMMQYNHRQKGVKVFLLYLLSYVWNFWTWIWAPVLSATDFHYAQWGSWLLNSINYPVTFSMEIMPYMGSLFLACFVIFLMFSLLTIYTLSWRASRVSSRYIKIYQLVIYIKSFLAILLTAPSTFVMTAFVDCSYGSSPIRVREAILDLVRTQQQAVVSTNVTSPSNLSFMGPEHTIMNFIGNSTIPSLQFSSRNVLNRYPEYECFGSQNTALFAMVIIFTFVYIFLALLSTFIIPNSHPRNVTPMIFDSLLFQPIIVLGNIFSILIHYVVPPHLAYVRSIIHLMISVGAIVFVFKTVPMMRRVENTVVSGVVCARLGTSIGGMISFFVNSTDDKELGIGMAILTISMTVLFALIGSLSMELYTRFVINYIRNKYMILHEGSSGTVEKEASLIYSKVDEDDNLNKLEMFIKFTMMRVGAKLDEQDHDLTQCIAFIRAASTSKSFTDFNLLVLSSILIVYVLEDDPNANIFSQALLKRAMKRRPNIYRRIVIKQKLKEFEVYIVDETKTLGNTSELKSVLAKLQKSTLELTSLHRHFWKEMTNEIIDHTKIEKIIIRCSALMSECDVIFGHLLSMYHNDKTVLRQYAQYIESFKFNKELANEYYTEATSLEEEELLHRSPVHKSIVLKKNKNRIHPDTSDENNPHEPEEKPIESFVSLFSNPKENNVDVASESSNDNFNGIESVTNEAKREIVFRNSLNTPAPRLIQLTAFFFYIAFTLALLVVGVVLSYIFSMDATRNVVHVVDACSPIYVPTNILVALRGYQIYAKSGINTTTASKLKKTPLTELFMDVKSNKKIIETSRQVLITLQQKAYDAKFEYTIYSSYHETYYPIILPKIGSSNEKLYNMSSIENATITNINNLLIEITDKITSNEEANSLETFSNYAFMVIYRNQQTFTQAYSNFCRAFIEHAKMDAFQVNYIITIYTAVSLSIFFLFSLLYLLYERLELTMLHKQMNLLHSNVGEEVSIHISKNAFLKPQNYYLIVTSLLTAIVIICGAVFLNTTLGNSSYCFESYVTMQDAFDSLTYLQETSFSIFEVYVHRGTTIDGNLPLLSHYDLSTIISNFEKLIYNFSKFWNLCMFGSSNKAYETLVVGMFPSTDRLIRGELNCTLETVEKTWSSLNNTSCEIGIDYMVSSLITKGRQVMEDVTIARTNNFEDQVRKVFTIGTLLTLISDKLVNFSVVFAEYSSKPHIDDLVVFAIIGFISLMFLGTLMFQSLSNHSKTLFALRTMFNYLTIETVESNDKLKNFVLYHTVEDGLSKFFHSSSKSESEDAKLMSIINGAVDGVVLCNSSMGIDVFNAAAQRMFGYQAQDVLGNSLLSLFVKDKQDEIKKMIESMKNQVTERDPKGETTEVELLRKNHTTFPGNMSVFVTLFQKKHVITCFVKDITPEKKHNALLAEEKKNSENLLLNILPSAVANQLKSGASLIAEKFPDVTCFFSDMVGFTSISSKMSPSELVQMLNIIVIGFDDLTDKYRLEKVKTIGDAYFCAGGLHSDGGQSDSPERMLRFAIDTFTVIRNYNAANRRNNIEEQVNIRVGINTGAIVAGVIGRKKFAYDMWGDTINVASRMESTSKPGRIQISRSAYERVYDLGFTFEERKVEVKGKGLTQTYMLNSNHHVSAILTNEEMQDLIQAQNQDICNAGEADSPKENEDENSSDKYNSQV</sequence>
<feature type="domain" description="PAS" evidence="10">
    <location>
        <begin position="1321"/>
        <end position="1391"/>
    </location>
</feature>
<dbReference type="InterPro" id="IPR035965">
    <property type="entry name" value="PAS-like_dom_sf"/>
</dbReference>
<dbReference type="Proteomes" id="UP000444721">
    <property type="component" value="Unassembled WGS sequence"/>
</dbReference>
<evidence type="ECO:0000256" key="3">
    <source>
        <dbReference type="ARBA" id="ARBA00022741"/>
    </source>
</evidence>
<feature type="transmembrane region" description="Helical" evidence="9">
    <location>
        <begin position="391"/>
        <end position="414"/>
    </location>
</feature>
<dbReference type="NCBIfam" id="TIGR00229">
    <property type="entry name" value="sensory_box"/>
    <property type="match status" value="1"/>
</dbReference>
<dbReference type="SUPFAM" id="SSF55073">
    <property type="entry name" value="Nucleotide cyclase"/>
    <property type="match status" value="1"/>
</dbReference>
<dbReference type="EMBL" id="VFQX01000030">
    <property type="protein sequence ID" value="KAF0978156.1"/>
    <property type="molecule type" value="Genomic_DNA"/>
</dbReference>
<evidence type="ECO:0000259" key="11">
    <source>
        <dbReference type="PROSITE" id="PS50125"/>
    </source>
</evidence>
<evidence type="ECO:0000313" key="13">
    <source>
        <dbReference type="Proteomes" id="UP000444721"/>
    </source>
</evidence>
<evidence type="ECO:0000256" key="2">
    <source>
        <dbReference type="ARBA" id="ARBA00022692"/>
    </source>
</evidence>
<dbReference type="SMART" id="SM00044">
    <property type="entry name" value="CYCc"/>
    <property type="match status" value="1"/>
</dbReference>
<dbReference type="InterPro" id="IPR018297">
    <property type="entry name" value="A/G_cyclase_CS"/>
</dbReference>
<dbReference type="Pfam" id="PF00211">
    <property type="entry name" value="Guanylate_cyc"/>
    <property type="match status" value="1"/>
</dbReference>
<evidence type="ECO:0000259" key="10">
    <source>
        <dbReference type="PROSITE" id="PS50112"/>
    </source>
</evidence>
<evidence type="ECO:0000256" key="9">
    <source>
        <dbReference type="SAM" id="Phobius"/>
    </source>
</evidence>
<feature type="transmembrane region" description="Helical" evidence="9">
    <location>
        <begin position="1030"/>
        <end position="1050"/>
    </location>
</feature>
<dbReference type="Pfam" id="PF13426">
    <property type="entry name" value="PAS_9"/>
    <property type="match status" value="1"/>
</dbReference>
<dbReference type="Pfam" id="PF25474">
    <property type="entry name" value="TPR_TmcB"/>
    <property type="match status" value="1"/>
</dbReference>
<reference evidence="12 13" key="1">
    <citation type="journal article" date="2019" name="Sci. Rep.">
        <title>Nanopore sequencing improves the draft genome of the human pathogenic amoeba Naegleria fowleri.</title>
        <authorList>
            <person name="Liechti N."/>
            <person name="Schurch N."/>
            <person name="Bruggmann R."/>
            <person name="Wittwer M."/>
        </authorList>
    </citation>
    <scope>NUCLEOTIDE SEQUENCE [LARGE SCALE GENOMIC DNA]</scope>
    <source>
        <strain evidence="12 13">ATCC 30894</strain>
    </source>
</reference>
<dbReference type="PROSITE" id="PS50112">
    <property type="entry name" value="PAS"/>
    <property type="match status" value="1"/>
</dbReference>
<dbReference type="PROSITE" id="PS50125">
    <property type="entry name" value="GUANYLATE_CYCLASE_2"/>
    <property type="match status" value="1"/>
</dbReference>
<evidence type="ECO:0000256" key="8">
    <source>
        <dbReference type="SAM" id="MobiDB-lite"/>
    </source>
</evidence>
<dbReference type="PANTHER" id="PTHR11920:SF335">
    <property type="entry name" value="GUANYLATE CYCLASE"/>
    <property type="match status" value="1"/>
</dbReference>
<evidence type="ECO:0000256" key="1">
    <source>
        <dbReference type="ARBA" id="ARBA00004370"/>
    </source>
</evidence>
<dbReference type="InterPro" id="IPR050401">
    <property type="entry name" value="Cyclic_nucleotide_synthase"/>
</dbReference>
<evidence type="ECO:0000256" key="4">
    <source>
        <dbReference type="ARBA" id="ARBA00022989"/>
    </source>
</evidence>
<dbReference type="InterPro" id="IPR001054">
    <property type="entry name" value="A/G_cyclase"/>
</dbReference>
<dbReference type="VEuPathDB" id="AmoebaDB:NfTy_057410"/>
<dbReference type="SUPFAM" id="SSF55785">
    <property type="entry name" value="PYP-like sensor domain (PAS domain)"/>
    <property type="match status" value="1"/>
</dbReference>
<dbReference type="GO" id="GO:0004383">
    <property type="term" value="F:guanylate cyclase activity"/>
    <property type="evidence" value="ECO:0007669"/>
    <property type="project" value="TreeGrafter"/>
</dbReference>
<dbReference type="GO" id="GO:0004016">
    <property type="term" value="F:adenylate cyclase activity"/>
    <property type="evidence" value="ECO:0007669"/>
    <property type="project" value="TreeGrafter"/>
</dbReference>
<feature type="transmembrane region" description="Helical" evidence="9">
    <location>
        <begin position="326"/>
        <end position="345"/>
    </location>
</feature>
<evidence type="ECO:0000256" key="7">
    <source>
        <dbReference type="RuleBase" id="RU000405"/>
    </source>
</evidence>
<keyword evidence="5 9" id="KW-0472">Membrane</keyword>
<feature type="transmembrane region" description="Helical" evidence="9">
    <location>
        <begin position="969"/>
        <end position="992"/>
    </location>
</feature>
<dbReference type="VEuPathDB" id="AmoebaDB:FDP41_002671"/>
<dbReference type="VEuPathDB" id="AmoebaDB:NF0061360"/>
<dbReference type="InterPro" id="IPR029787">
    <property type="entry name" value="Nucleotide_cyclase"/>
</dbReference>
<feature type="transmembrane region" description="Helical" evidence="9">
    <location>
        <begin position="159"/>
        <end position="181"/>
    </location>
</feature>
<dbReference type="SMART" id="SM00091">
    <property type="entry name" value="PAS"/>
    <property type="match status" value="1"/>
</dbReference>
<dbReference type="CDD" id="cd07302">
    <property type="entry name" value="CHD"/>
    <property type="match status" value="1"/>
</dbReference>
<name>A0A6A5BSK4_NAEFO</name>
<feature type="transmembrane region" description="Helical" evidence="9">
    <location>
        <begin position="357"/>
        <end position="379"/>
    </location>
</feature>
<dbReference type="PANTHER" id="PTHR11920">
    <property type="entry name" value="GUANYLYL CYCLASE"/>
    <property type="match status" value="1"/>
</dbReference>
<feature type="transmembrane region" description="Helical" evidence="9">
    <location>
        <begin position="114"/>
        <end position="138"/>
    </location>
</feature>
<comment type="subcellular location">
    <subcellularLocation>
        <location evidence="1">Membrane</location>
    </subcellularLocation>
</comment>
<feature type="domain" description="Guanylate cyclase" evidence="11">
    <location>
        <begin position="1485"/>
        <end position="1619"/>
    </location>
</feature>
<keyword evidence="6 7" id="KW-0456">Lyase</keyword>
<dbReference type="GO" id="GO:0005886">
    <property type="term" value="C:plasma membrane"/>
    <property type="evidence" value="ECO:0007669"/>
    <property type="project" value="TreeGrafter"/>
</dbReference>